<accession>A0A177CTN2</accession>
<keyword evidence="2" id="KW-0732">Signal</keyword>
<evidence type="ECO:0000313" key="4">
    <source>
        <dbReference type="Proteomes" id="UP000077069"/>
    </source>
</evidence>
<dbReference type="Proteomes" id="UP000077069">
    <property type="component" value="Unassembled WGS sequence"/>
</dbReference>
<feature type="compositionally biased region" description="Polar residues" evidence="1">
    <location>
        <begin position="100"/>
        <end position="110"/>
    </location>
</feature>
<name>A0A177CTN2_9PLEO</name>
<sequence length="548" mass="58389">MAPAIGLVGAVAVACLSRRVACSRPAGRPSGASAARGGLALVAESGRVESRRGPGRWPVPPEDMSARCAVCTPSSRQARAKLSRRREGFPTAAGSVPASRGQTGAGVQQTKKTRRGAVATVERCVTGSVGCICAAEWWCWWWCSAARLPHARRGGGSFPIRLVSVRRPAVHPARHPLAIAIAIAIALAFGAPCGPQPRPRAFSFASRTVAPARPHATVAASHKLPTVAPAHPGRMACDIMCWALHHHTALARPWPRAARGAWAPALHITLVRRQAAPSALQRHAHLDAGCIAPAHHHRDNLAAASVHARHHHGTATGSRDAGPWPRPLHQAGIVRHSVVQHRGPSLHLGSPAGRLAVIEASAPKLEAAPPPVSPAPHSRVRPSSREFQEACVRASSRVRPTVSFSREKRLCHPSLRGSPNPQAAPTKQDCVSKRDEHPSPLLSCCWQGLDASCSLPMHVGASALIRAVRYRDANFRCKPKLFKRIRTLCTCLRSCSSPLPEHLAPPSTVGRESHGSNVAELHAIRSRFGATRYTGAPLCAPLCAFFHI</sequence>
<dbReference type="InParanoid" id="A0A177CTN2"/>
<evidence type="ECO:0000256" key="2">
    <source>
        <dbReference type="SAM" id="SignalP"/>
    </source>
</evidence>
<organism evidence="3 4">
    <name type="scientific">Paraphaeosphaeria sporulosa</name>
    <dbReference type="NCBI Taxonomy" id="1460663"/>
    <lineage>
        <taxon>Eukaryota</taxon>
        <taxon>Fungi</taxon>
        <taxon>Dikarya</taxon>
        <taxon>Ascomycota</taxon>
        <taxon>Pezizomycotina</taxon>
        <taxon>Dothideomycetes</taxon>
        <taxon>Pleosporomycetidae</taxon>
        <taxon>Pleosporales</taxon>
        <taxon>Massarineae</taxon>
        <taxon>Didymosphaeriaceae</taxon>
        <taxon>Paraphaeosphaeria</taxon>
    </lineage>
</organism>
<reference evidence="3 4" key="1">
    <citation type="submission" date="2016-05" db="EMBL/GenBank/DDBJ databases">
        <title>Comparative analysis of secretome profiles of manganese(II)-oxidizing ascomycete fungi.</title>
        <authorList>
            <consortium name="DOE Joint Genome Institute"/>
            <person name="Zeiner C.A."/>
            <person name="Purvine S.O."/>
            <person name="Zink E.M."/>
            <person name="Wu S."/>
            <person name="Pasa-Tolic L."/>
            <person name="Chaput D.L."/>
            <person name="Haridas S."/>
            <person name="Grigoriev I.V."/>
            <person name="Santelli C.M."/>
            <person name="Hansel C.M."/>
        </authorList>
    </citation>
    <scope>NUCLEOTIDE SEQUENCE [LARGE SCALE GENOMIC DNA]</scope>
    <source>
        <strain evidence="3 4">AP3s5-JAC2a</strain>
    </source>
</reference>
<evidence type="ECO:0000256" key="1">
    <source>
        <dbReference type="SAM" id="MobiDB-lite"/>
    </source>
</evidence>
<dbReference type="AlphaFoldDB" id="A0A177CTN2"/>
<dbReference type="GeneID" id="28767371"/>
<protein>
    <submittedName>
        <fullName evidence="3">Uncharacterized protein</fullName>
    </submittedName>
</protein>
<evidence type="ECO:0000313" key="3">
    <source>
        <dbReference type="EMBL" id="OAG10272.1"/>
    </source>
</evidence>
<feature type="signal peptide" evidence="2">
    <location>
        <begin position="1"/>
        <end position="22"/>
    </location>
</feature>
<dbReference type="OrthoDB" id="10671141at2759"/>
<dbReference type="RefSeq" id="XP_018040637.1">
    <property type="nucleotide sequence ID" value="XM_018183885.1"/>
</dbReference>
<dbReference type="EMBL" id="KV441549">
    <property type="protein sequence ID" value="OAG10272.1"/>
    <property type="molecule type" value="Genomic_DNA"/>
</dbReference>
<proteinExistence type="predicted"/>
<feature type="region of interest" description="Disordered" evidence="1">
    <location>
        <begin position="411"/>
        <end position="432"/>
    </location>
</feature>
<keyword evidence="4" id="KW-1185">Reference proteome</keyword>
<gene>
    <name evidence="3" type="ORF">CC84DRAFT_1236791</name>
</gene>
<feature type="region of interest" description="Disordered" evidence="1">
    <location>
        <begin position="81"/>
        <end position="111"/>
    </location>
</feature>
<feature type="chain" id="PRO_5008058572" evidence="2">
    <location>
        <begin position="23"/>
        <end position="548"/>
    </location>
</feature>